<organism evidence="4 5">
    <name type="scientific">Nephila pilipes</name>
    <name type="common">Giant wood spider</name>
    <name type="synonym">Nephila maculata</name>
    <dbReference type="NCBI Taxonomy" id="299642"/>
    <lineage>
        <taxon>Eukaryota</taxon>
        <taxon>Metazoa</taxon>
        <taxon>Ecdysozoa</taxon>
        <taxon>Arthropoda</taxon>
        <taxon>Chelicerata</taxon>
        <taxon>Arachnida</taxon>
        <taxon>Araneae</taxon>
        <taxon>Araneomorphae</taxon>
        <taxon>Entelegynae</taxon>
        <taxon>Araneoidea</taxon>
        <taxon>Nephilidae</taxon>
        <taxon>Nephila</taxon>
    </lineage>
</organism>
<evidence type="ECO:0000313" key="3">
    <source>
        <dbReference type="EMBL" id="GFS86033.1"/>
    </source>
</evidence>
<dbReference type="EMBL" id="BMAW01052505">
    <property type="protein sequence ID" value="GFS86033.1"/>
    <property type="molecule type" value="Genomic_DNA"/>
</dbReference>
<evidence type="ECO:0000313" key="5">
    <source>
        <dbReference type="Proteomes" id="UP000887013"/>
    </source>
</evidence>
<proteinExistence type="predicted"/>
<dbReference type="PANTHER" id="PTHR48277">
    <property type="entry name" value="MITOCHONDRIAL RIBOSOMAL PROTEIN S5"/>
    <property type="match status" value="1"/>
</dbReference>
<dbReference type="GO" id="GO:0003723">
    <property type="term" value="F:RNA binding"/>
    <property type="evidence" value="ECO:0007669"/>
    <property type="project" value="InterPro"/>
</dbReference>
<keyword evidence="4" id="KW-0687">Ribonucleoprotein</keyword>
<evidence type="ECO:0000259" key="2">
    <source>
        <dbReference type="Pfam" id="PF21251"/>
    </source>
</evidence>
<dbReference type="GO" id="GO:0005840">
    <property type="term" value="C:ribosome"/>
    <property type="evidence" value="ECO:0007669"/>
    <property type="project" value="UniProtKB-KW"/>
</dbReference>
<dbReference type="InterPro" id="IPR000851">
    <property type="entry name" value="Ribosomal_uS5"/>
</dbReference>
<comment type="caution">
    <text evidence="4">The sequence shown here is derived from an EMBL/GenBank/DDBJ whole genome shotgun (WGS) entry which is preliminary data.</text>
</comment>
<dbReference type="Proteomes" id="UP000887013">
    <property type="component" value="Unassembled WGS sequence"/>
</dbReference>
<dbReference type="GO" id="GO:0003735">
    <property type="term" value="F:structural constituent of ribosome"/>
    <property type="evidence" value="ECO:0007669"/>
    <property type="project" value="InterPro"/>
</dbReference>
<dbReference type="AlphaFoldDB" id="A0A8X6QF09"/>
<evidence type="ECO:0000256" key="1">
    <source>
        <dbReference type="SAM" id="MobiDB-lite"/>
    </source>
</evidence>
<evidence type="ECO:0000313" key="4">
    <source>
        <dbReference type="EMBL" id="GFU15278.1"/>
    </source>
</evidence>
<keyword evidence="5" id="KW-1185">Reference proteome</keyword>
<reference evidence="4" key="1">
    <citation type="submission" date="2020-08" db="EMBL/GenBank/DDBJ databases">
        <title>Multicomponent nature underlies the extraordinary mechanical properties of spider dragline silk.</title>
        <authorList>
            <person name="Kono N."/>
            <person name="Nakamura H."/>
            <person name="Mori M."/>
            <person name="Yoshida Y."/>
            <person name="Ohtoshi R."/>
            <person name="Malay A.D."/>
            <person name="Moran D.A.P."/>
            <person name="Tomita M."/>
            <person name="Numata K."/>
            <person name="Arakawa K."/>
        </authorList>
    </citation>
    <scope>NUCLEOTIDE SEQUENCE</scope>
</reference>
<protein>
    <submittedName>
        <fullName evidence="4">28S ribosomal protein S5, mitochondrial</fullName>
    </submittedName>
</protein>
<dbReference type="InterPro" id="IPR048584">
    <property type="entry name" value="Ribosomal_uS5m_N"/>
</dbReference>
<name>A0A8X6QF09_NEPPI</name>
<dbReference type="OrthoDB" id="6424501at2759"/>
<dbReference type="GO" id="GO:0006412">
    <property type="term" value="P:translation"/>
    <property type="evidence" value="ECO:0007669"/>
    <property type="project" value="InterPro"/>
</dbReference>
<dbReference type="PANTHER" id="PTHR48277:SF1">
    <property type="entry name" value="MITOCHONDRIAL RIBOSOMAL PROTEIN S5"/>
    <property type="match status" value="1"/>
</dbReference>
<sequence>MAAYRFAVQNLCKHFNNLTVLGSFRYLSSSVSNSSNVANKKLEVYLPIVTSLRFSHTFLSRITAEQLWKGVTSVSPAGRKKGRGRATGRTRQRDLNRGQVIGFGKKNMIWPGLNAPIVQGREIIRQQELPRDEAREKRILELRDKSVGRKSFKLSPLERGWTGNKLPGRSLGPPDPIGEGIHWSTTQNSLFKPPYENQINSGMDHRSVV</sequence>
<accession>A0A8X6QF09</accession>
<keyword evidence="4" id="KW-0689">Ribosomal protein</keyword>
<feature type="region of interest" description="Disordered" evidence="1">
    <location>
        <begin position="162"/>
        <end position="209"/>
    </location>
</feature>
<gene>
    <name evidence="4" type="primary">MRPS5</name>
    <name evidence="4" type="ORF">NPIL_448961</name>
    <name evidence="3" type="ORF">NPIL_698541</name>
</gene>
<feature type="domain" description="Small ribosomal subunit protein uS5m N-terminal" evidence="2">
    <location>
        <begin position="58"/>
        <end position="175"/>
    </location>
</feature>
<dbReference type="EMBL" id="BMAW01126105">
    <property type="protein sequence ID" value="GFU15278.1"/>
    <property type="molecule type" value="Genomic_DNA"/>
</dbReference>
<dbReference type="Pfam" id="PF21251">
    <property type="entry name" value="Ribosomal_uS5m_N"/>
    <property type="match status" value="1"/>
</dbReference>